<dbReference type="AlphaFoldDB" id="A0A7X0G149"/>
<protein>
    <submittedName>
        <fullName evidence="1">Uncharacterized protein</fullName>
    </submittedName>
</protein>
<sequence>MNRRKLGLAAVAFVLVIGVMEVLALRLGSLEFSLPSKSDHPAVADQQGGK</sequence>
<evidence type="ECO:0000313" key="1">
    <source>
        <dbReference type="EMBL" id="MBB6397483.1"/>
    </source>
</evidence>
<accession>A0A7X0G149</accession>
<dbReference type="Proteomes" id="UP000546324">
    <property type="component" value="Unassembled WGS sequence"/>
</dbReference>
<proteinExistence type="predicted"/>
<comment type="caution">
    <text evidence="1">The sequence shown here is derived from an EMBL/GenBank/DDBJ whole genome shotgun (WGS) entry which is preliminary data.</text>
</comment>
<dbReference type="EMBL" id="JACHMQ010000001">
    <property type="protein sequence ID" value="MBB6397483.1"/>
    <property type="molecule type" value="Genomic_DNA"/>
</dbReference>
<keyword evidence="2" id="KW-1185">Reference proteome</keyword>
<evidence type="ECO:0000313" key="2">
    <source>
        <dbReference type="Proteomes" id="UP000546324"/>
    </source>
</evidence>
<gene>
    <name evidence="1" type="ORF">BKA00_004397</name>
</gene>
<name>A0A7X0G149_9ACTN</name>
<reference evidence="1 2" key="1">
    <citation type="submission" date="2020-08" db="EMBL/GenBank/DDBJ databases">
        <title>Sequencing the genomes of 1000 actinobacteria strains.</title>
        <authorList>
            <person name="Klenk H.-P."/>
        </authorList>
    </citation>
    <scope>NUCLEOTIDE SEQUENCE [LARGE SCALE GENOMIC DNA]</scope>
    <source>
        <strain evidence="1 2">DSM 43675</strain>
    </source>
</reference>
<organism evidence="1 2">
    <name type="scientific">Actinomadura coerulea</name>
    <dbReference type="NCBI Taxonomy" id="46159"/>
    <lineage>
        <taxon>Bacteria</taxon>
        <taxon>Bacillati</taxon>
        <taxon>Actinomycetota</taxon>
        <taxon>Actinomycetes</taxon>
        <taxon>Streptosporangiales</taxon>
        <taxon>Thermomonosporaceae</taxon>
        <taxon>Actinomadura</taxon>
    </lineage>
</organism>
<dbReference type="RefSeq" id="WP_185027835.1">
    <property type="nucleotide sequence ID" value="NZ_JACHMQ010000001.1"/>
</dbReference>